<dbReference type="AlphaFoldDB" id="A0A3A1WQY7"/>
<protein>
    <submittedName>
        <fullName evidence="1">Uncharacterized protein</fullName>
    </submittedName>
</protein>
<accession>A0A3A1WQY7</accession>
<dbReference type="RefSeq" id="WP_119540498.1">
    <property type="nucleotide sequence ID" value="NZ_QYRN01000006.1"/>
</dbReference>
<dbReference type="EMBL" id="QYRN01000006">
    <property type="protein sequence ID" value="RIY00188.1"/>
    <property type="molecule type" value="Genomic_DNA"/>
</dbReference>
<organism evidence="1 2">
    <name type="scientific">Aureimonas flava</name>
    <dbReference type="NCBI Taxonomy" id="2320271"/>
    <lineage>
        <taxon>Bacteria</taxon>
        <taxon>Pseudomonadati</taxon>
        <taxon>Pseudomonadota</taxon>
        <taxon>Alphaproteobacteria</taxon>
        <taxon>Hyphomicrobiales</taxon>
        <taxon>Aurantimonadaceae</taxon>
        <taxon>Aureimonas</taxon>
    </lineage>
</organism>
<evidence type="ECO:0000313" key="2">
    <source>
        <dbReference type="Proteomes" id="UP000265750"/>
    </source>
</evidence>
<keyword evidence="2" id="KW-1185">Reference proteome</keyword>
<reference evidence="2" key="1">
    <citation type="submission" date="2018-09" db="EMBL/GenBank/DDBJ databases">
        <authorList>
            <person name="Tuo L."/>
        </authorList>
    </citation>
    <scope>NUCLEOTIDE SEQUENCE [LARGE SCALE GENOMIC DNA]</scope>
    <source>
        <strain evidence="2">M2BS4Y-1</strain>
    </source>
</reference>
<dbReference type="Proteomes" id="UP000265750">
    <property type="component" value="Unassembled WGS sequence"/>
</dbReference>
<evidence type="ECO:0000313" key="1">
    <source>
        <dbReference type="EMBL" id="RIY00188.1"/>
    </source>
</evidence>
<name>A0A3A1WQY7_9HYPH</name>
<gene>
    <name evidence="1" type="ORF">D3218_12940</name>
</gene>
<sequence>MTSDEIRTNLLTRARTYAENAKTSLSAISLAAVNDSKFLKRVEVGEGFNINTYQRVIDWIDAAEAARPCEAA</sequence>
<proteinExistence type="predicted"/>
<comment type="caution">
    <text evidence="1">The sequence shown here is derived from an EMBL/GenBank/DDBJ whole genome shotgun (WGS) entry which is preliminary data.</text>
</comment>